<dbReference type="Proteomes" id="UP000006247">
    <property type="component" value="Unassembled WGS sequence"/>
</dbReference>
<evidence type="ECO:0000313" key="2">
    <source>
        <dbReference type="EMBL" id="EEG25935.1"/>
    </source>
</evidence>
<gene>
    <name evidence="2" type="ORF">CORMATOL_02527</name>
</gene>
<dbReference type="EMBL" id="ACEB01000042">
    <property type="protein sequence ID" value="EEG25935.1"/>
    <property type="molecule type" value="Genomic_DNA"/>
</dbReference>
<dbReference type="HOGENOM" id="CLU_3198677_0_0_11"/>
<accession>C0E694</accession>
<dbReference type="AlphaFoldDB" id="C0E694"/>
<evidence type="ECO:0000313" key="3">
    <source>
        <dbReference type="Proteomes" id="UP000006247"/>
    </source>
</evidence>
<organism evidence="2 3">
    <name type="scientific">Corynebacterium matruchotii ATCC 33806</name>
    <dbReference type="NCBI Taxonomy" id="566549"/>
    <lineage>
        <taxon>Bacteria</taxon>
        <taxon>Bacillati</taxon>
        <taxon>Actinomycetota</taxon>
        <taxon>Actinomycetes</taxon>
        <taxon>Mycobacteriales</taxon>
        <taxon>Corynebacteriaceae</taxon>
        <taxon>Corynebacterium</taxon>
    </lineage>
</organism>
<feature type="region of interest" description="Disordered" evidence="1">
    <location>
        <begin position="24"/>
        <end position="45"/>
    </location>
</feature>
<protein>
    <submittedName>
        <fullName evidence="2">Uncharacterized protein</fullName>
    </submittedName>
</protein>
<sequence>MVAAGFASTSDGAAHVVGWGLSVLPGSRDSISSKPQPTKLEARWG</sequence>
<name>C0E694_9CORY</name>
<proteinExistence type="predicted"/>
<reference evidence="2 3" key="1">
    <citation type="submission" date="2009-01" db="EMBL/GenBank/DDBJ databases">
        <authorList>
            <person name="Fulton L."/>
            <person name="Clifton S."/>
            <person name="Chinwalla A.T."/>
            <person name="Mitreva M."/>
            <person name="Sodergren E."/>
            <person name="Weinstock G."/>
            <person name="Clifton S."/>
            <person name="Dooling D.J."/>
            <person name="Fulton B."/>
            <person name="Minx P."/>
            <person name="Pepin K.H."/>
            <person name="Johnson M."/>
            <person name="Bhonagiri V."/>
            <person name="Nash W.E."/>
            <person name="Mardis E.R."/>
            <person name="Wilson R.K."/>
        </authorList>
    </citation>
    <scope>NUCLEOTIDE SEQUENCE [LARGE SCALE GENOMIC DNA]</scope>
    <source>
        <strain evidence="2 3">ATCC 33806</strain>
    </source>
</reference>
<comment type="caution">
    <text evidence="2">The sequence shown here is derived from an EMBL/GenBank/DDBJ whole genome shotgun (WGS) entry which is preliminary data.</text>
</comment>
<evidence type="ECO:0000256" key="1">
    <source>
        <dbReference type="SAM" id="MobiDB-lite"/>
    </source>
</evidence>